<dbReference type="AlphaFoldDB" id="A0A6N8DM28"/>
<name>A0A6N8DM28_RHOAC</name>
<feature type="region of interest" description="Disordered" evidence="2">
    <location>
        <begin position="717"/>
        <end position="775"/>
    </location>
</feature>
<protein>
    <recommendedName>
        <fullName evidence="5">Portal protein</fullName>
    </recommendedName>
</protein>
<evidence type="ECO:0000313" key="4">
    <source>
        <dbReference type="Proteomes" id="UP000439113"/>
    </source>
</evidence>
<evidence type="ECO:0000313" key="3">
    <source>
        <dbReference type="EMBL" id="MTV31398.1"/>
    </source>
</evidence>
<proteinExistence type="predicted"/>
<evidence type="ECO:0000256" key="1">
    <source>
        <dbReference type="SAM" id="Coils"/>
    </source>
</evidence>
<dbReference type="Proteomes" id="UP000439113">
    <property type="component" value="Unassembled WGS sequence"/>
</dbReference>
<organism evidence="3 4">
    <name type="scientific">Rhodoblastus acidophilus</name>
    <name type="common">Rhodopseudomonas acidophila</name>
    <dbReference type="NCBI Taxonomy" id="1074"/>
    <lineage>
        <taxon>Bacteria</taxon>
        <taxon>Pseudomonadati</taxon>
        <taxon>Pseudomonadota</taxon>
        <taxon>Alphaproteobacteria</taxon>
        <taxon>Hyphomicrobiales</taxon>
        <taxon>Rhodoblastaceae</taxon>
        <taxon>Rhodoblastus</taxon>
    </lineage>
</organism>
<feature type="compositionally biased region" description="Low complexity" evidence="2">
    <location>
        <begin position="725"/>
        <end position="754"/>
    </location>
</feature>
<dbReference type="Pfam" id="PF16510">
    <property type="entry name" value="P22_portal"/>
    <property type="match status" value="1"/>
</dbReference>
<comment type="caution">
    <text evidence="3">The sequence shown here is derived from an EMBL/GenBank/DDBJ whole genome shotgun (WGS) entry which is preliminary data.</text>
</comment>
<keyword evidence="1" id="KW-0175">Coiled coil</keyword>
<accession>A0A6N8DM28</accession>
<feature type="coiled-coil region" evidence="1">
    <location>
        <begin position="56"/>
        <end position="83"/>
    </location>
</feature>
<dbReference type="EMBL" id="WNKS01000007">
    <property type="protein sequence ID" value="MTV31398.1"/>
    <property type="molecule type" value="Genomic_DNA"/>
</dbReference>
<sequence length="775" mass="86806">MPLPDDNIDASPFDMRNATVIKDSAIDRLPTAQEAVRQKPNKLDDQDSINLFQLLMAFYIREIRRQEDNRAEQEKDEEFYDNEQWDELDARTLKERGQQPIVYNVIAPTLNWIIGTEKRSRTDFKILPRRKDAGKAAERKTQLLKYLSDVNRTPFNKSLAFEDAVKVGVGWLEVGLQDESDGEPVYERYESWRNMLWDSAATERDLSDARYIMRSKWVDLDISKAMFPKRKGLLDRAAVEGDRFIIDAAHGDSAMDSMEVENGVYRSDRQDFAYKRQRVRLIECWYRAPANVQKLRGGDFGGQIYDRDHAAHSEAVANGHSVVVNTVMMRMHVAIFTVNGLLFASQSPYRHNDFPFTPIWANKRGKNGLPYGVIRGLRNVQEDVNKRASKALHILNTSKTIMDEGAVPDVDEFAEEVSRPDAIIVKRKGHELTIEADRELAPAHLELMSKSIEMIQSASGVTDENMGRKTNATSGIAIQARQNQGSLATAGLFDNLRLANQIHGEKMLSMIEQFFTDQKSFRITNMRGTPDYVTVNDGLPENDIIRTKADFVISEDDWRMSIRQAQTAELLDLLKQLAPVAPQIALVTLDLLVEAMDIPNREEIVNRIRQQTGMRDPDQTEPTKEDVAKAKMQAEQQAMQKAMVQAELAEKQAGAALKAAQAQKAGADIQKILAAIAGQNVQSQIQALEAAIVAISQPHTVPIADGILHEAGFKGRTEQEEEAMMEQAKAAQQAQQAQAAQAEQQAAQQQQAQADPNNPAPASPDQAAVQPPQGQ</sequence>
<evidence type="ECO:0000256" key="2">
    <source>
        <dbReference type="SAM" id="MobiDB-lite"/>
    </source>
</evidence>
<dbReference type="RefSeq" id="WP_155446083.1">
    <property type="nucleotide sequence ID" value="NZ_JAOQNR010000010.1"/>
</dbReference>
<dbReference type="InterPro" id="IPR032427">
    <property type="entry name" value="P22_portal"/>
</dbReference>
<dbReference type="OrthoDB" id="1632915at2"/>
<reference evidence="3 4" key="1">
    <citation type="submission" date="2019-11" db="EMBL/GenBank/DDBJ databases">
        <title>Whole-genome sequence of a Rhodoblastus acidophilus DSM 142.</title>
        <authorList>
            <person name="Kyndt J.A."/>
            <person name="Meyer T.E."/>
        </authorList>
    </citation>
    <scope>NUCLEOTIDE SEQUENCE [LARGE SCALE GENOMIC DNA]</scope>
    <source>
        <strain evidence="3 4">DSM 142</strain>
    </source>
</reference>
<gene>
    <name evidence="3" type="ORF">GJ654_10370</name>
</gene>
<evidence type="ECO:0008006" key="5">
    <source>
        <dbReference type="Google" id="ProtNLM"/>
    </source>
</evidence>